<organism evidence="2 3">
    <name type="scientific">Silvibacterium bohemicum</name>
    <dbReference type="NCBI Taxonomy" id="1577686"/>
    <lineage>
        <taxon>Bacteria</taxon>
        <taxon>Pseudomonadati</taxon>
        <taxon>Acidobacteriota</taxon>
        <taxon>Terriglobia</taxon>
        <taxon>Terriglobales</taxon>
        <taxon>Acidobacteriaceae</taxon>
        <taxon>Silvibacterium</taxon>
    </lineage>
</organism>
<keyword evidence="3" id="KW-1185">Reference proteome</keyword>
<evidence type="ECO:0000313" key="2">
    <source>
        <dbReference type="EMBL" id="MBB6144841.1"/>
    </source>
</evidence>
<sequence length="270" mass="30173">MTDISPHDALVPPTGQGQSKSPISFIILVASLILMILGLFDISRDLNRISLWVSAPLWIFSAVVTLAIFRALFLGLRREWKTGRFLMPSAEIAARRTNSIARMGAGKPLGPQLRSWSLPLFFLAMLTYFAVLAAVVAFRKCPSSPGFTGLMLAISAAFLFLPGRFLYKAVRRRFETAYFLPSEAEIAKSRARSAQPRSARGAQLEAGAWTLVSLLWTYGAWRHYTRHLHTHSTQWSITESDWVVAAIYWLIAIPSLRRALRPAQSPEQPC</sequence>
<name>A0A841K0W1_9BACT</name>
<dbReference type="Proteomes" id="UP000538666">
    <property type="component" value="Unassembled WGS sequence"/>
</dbReference>
<evidence type="ECO:0000256" key="1">
    <source>
        <dbReference type="SAM" id="Phobius"/>
    </source>
</evidence>
<protein>
    <submittedName>
        <fullName evidence="2">Uncharacterized protein</fullName>
    </submittedName>
</protein>
<keyword evidence="1" id="KW-0812">Transmembrane</keyword>
<dbReference type="AlphaFoldDB" id="A0A841K0W1"/>
<keyword evidence="1" id="KW-0472">Membrane</keyword>
<gene>
    <name evidence="2" type="ORF">HNQ77_002797</name>
</gene>
<accession>A0A841K0W1</accession>
<dbReference type="RefSeq" id="WP_050059600.1">
    <property type="nucleotide sequence ID" value="NZ_JACHEK010000005.1"/>
</dbReference>
<feature type="transmembrane region" description="Helical" evidence="1">
    <location>
        <begin position="23"/>
        <end position="43"/>
    </location>
</feature>
<keyword evidence="1" id="KW-1133">Transmembrane helix</keyword>
<evidence type="ECO:0000313" key="3">
    <source>
        <dbReference type="Proteomes" id="UP000538666"/>
    </source>
</evidence>
<reference evidence="2 3" key="1">
    <citation type="submission" date="2020-08" db="EMBL/GenBank/DDBJ databases">
        <title>Genomic Encyclopedia of Type Strains, Phase IV (KMG-IV): sequencing the most valuable type-strain genomes for metagenomic binning, comparative biology and taxonomic classification.</title>
        <authorList>
            <person name="Goeker M."/>
        </authorList>
    </citation>
    <scope>NUCLEOTIDE SEQUENCE [LARGE SCALE GENOMIC DNA]</scope>
    <source>
        <strain evidence="2 3">DSM 103733</strain>
    </source>
</reference>
<proteinExistence type="predicted"/>
<comment type="caution">
    <text evidence="2">The sequence shown here is derived from an EMBL/GenBank/DDBJ whole genome shotgun (WGS) entry which is preliminary data.</text>
</comment>
<dbReference type="EMBL" id="JACHEK010000005">
    <property type="protein sequence ID" value="MBB6144841.1"/>
    <property type="molecule type" value="Genomic_DNA"/>
</dbReference>
<feature type="transmembrane region" description="Helical" evidence="1">
    <location>
        <begin position="55"/>
        <end position="76"/>
    </location>
</feature>
<feature type="transmembrane region" description="Helical" evidence="1">
    <location>
        <begin position="150"/>
        <end position="167"/>
    </location>
</feature>
<feature type="transmembrane region" description="Helical" evidence="1">
    <location>
        <begin position="116"/>
        <end position="138"/>
    </location>
</feature>